<evidence type="ECO:0000256" key="1">
    <source>
        <dbReference type="SAM" id="SignalP"/>
    </source>
</evidence>
<dbReference type="Pfam" id="PF00188">
    <property type="entry name" value="CAP"/>
    <property type="match status" value="1"/>
</dbReference>
<feature type="chain" id="PRO_5042186174" evidence="1">
    <location>
        <begin position="21"/>
        <end position="237"/>
    </location>
</feature>
<protein>
    <submittedName>
        <fullName evidence="3">PR-1-like protein</fullName>
    </submittedName>
</protein>
<organism evidence="3 4">
    <name type="scientific">Colletotrichum zoysiae</name>
    <dbReference type="NCBI Taxonomy" id="1216348"/>
    <lineage>
        <taxon>Eukaryota</taxon>
        <taxon>Fungi</taxon>
        <taxon>Dikarya</taxon>
        <taxon>Ascomycota</taxon>
        <taxon>Pezizomycotina</taxon>
        <taxon>Sordariomycetes</taxon>
        <taxon>Hypocreomycetidae</taxon>
        <taxon>Glomerellales</taxon>
        <taxon>Glomerellaceae</taxon>
        <taxon>Colletotrichum</taxon>
        <taxon>Colletotrichum graminicola species complex</taxon>
    </lineage>
</organism>
<comment type="caution">
    <text evidence="3">The sequence shown here is derived from an EMBL/GenBank/DDBJ whole genome shotgun (WGS) entry which is preliminary data.</text>
</comment>
<reference evidence="3" key="1">
    <citation type="submission" date="2021-06" db="EMBL/GenBank/DDBJ databases">
        <title>Comparative genomics, transcriptomics and evolutionary studies reveal genomic signatures of adaptation to plant cell wall in hemibiotrophic fungi.</title>
        <authorList>
            <consortium name="DOE Joint Genome Institute"/>
            <person name="Baroncelli R."/>
            <person name="Diaz J.F."/>
            <person name="Benocci T."/>
            <person name="Peng M."/>
            <person name="Battaglia E."/>
            <person name="Haridas S."/>
            <person name="Andreopoulos W."/>
            <person name="Labutti K."/>
            <person name="Pangilinan J."/>
            <person name="Floch G.L."/>
            <person name="Makela M.R."/>
            <person name="Henrissat B."/>
            <person name="Grigoriev I.V."/>
            <person name="Crouch J.A."/>
            <person name="De Vries R.P."/>
            <person name="Sukno S.A."/>
            <person name="Thon M.R."/>
        </authorList>
    </citation>
    <scope>NUCLEOTIDE SEQUENCE</scope>
    <source>
        <strain evidence="3">MAFF235873</strain>
    </source>
</reference>
<dbReference type="PANTHER" id="PTHR10334">
    <property type="entry name" value="CYSTEINE-RICH SECRETORY PROTEIN-RELATED"/>
    <property type="match status" value="1"/>
</dbReference>
<evidence type="ECO:0000313" key="3">
    <source>
        <dbReference type="EMBL" id="KAK2027953.1"/>
    </source>
</evidence>
<feature type="signal peptide" evidence="1">
    <location>
        <begin position="1"/>
        <end position="20"/>
    </location>
</feature>
<dbReference type="InterPro" id="IPR035940">
    <property type="entry name" value="CAP_sf"/>
</dbReference>
<dbReference type="Proteomes" id="UP001232148">
    <property type="component" value="Unassembled WGS sequence"/>
</dbReference>
<dbReference type="AlphaFoldDB" id="A0AAD9HFK5"/>
<sequence length="237" mass="24957">MHFSTTSAVGLGLMAAHATALVPGLRDVVGTVVTIVSTVPPVTVTVTTTVTGLPLTISANSTAPANSTVAVTSLRTPSTVLPTPTTPPTSGLTADQQKALDLHNSCRAEVGNGPVAWDEELVKSAQAWANNLAKTGSFYHDPNPGGQGENLYMVTGSTSNELFYSSAVQSWLDEKPKYNNQPITDKGSPNYHDYGHYTQAIWKGTYKVGIATASSGSTTVVVARYFPPGNYIGQMPW</sequence>
<evidence type="ECO:0000259" key="2">
    <source>
        <dbReference type="SMART" id="SM00198"/>
    </source>
</evidence>
<dbReference type="FunFam" id="3.40.33.10:FF:000010">
    <property type="entry name" value="Predicted protein"/>
    <property type="match status" value="1"/>
</dbReference>
<proteinExistence type="predicted"/>
<gene>
    <name evidence="3" type="ORF">LX32DRAFT_729032</name>
</gene>
<dbReference type="InterPro" id="IPR002413">
    <property type="entry name" value="V5_allergen-like"/>
</dbReference>
<keyword evidence="1" id="KW-0732">Signal</keyword>
<feature type="domain" description="SCP" evidence="2">
    <location>
        <begin position="94"/>
        <end position="233"/>
    </location>
</feature>
<dbReference type="InterPro" id="IPR014044">
    <property type="entry name" value="CAP_dom"/>
</dbReference>
<accession>A0AAD9HFK5</accession>
<dbReference type="PRINTS" id="PR00837">
    <property type="entry name" value="V5TPXLIKE"/>
</dbReference>
<dbReference type="SUPFAM" id="SSF55797">
    <property type="entry name" value="PR-1-like"/>
    <property type="match status" value="1"/>
</dbReference>
<dbReference type="SMART" id="SM00198">
    <property type="entry name" value="SCP"/>
    <property type="match status" value="1"/>
</dbReference>
<evidence type="ECO:0000313" key="4">
    <source>
        <dbReference type="Proteomes" id="UP001232148"/>
    </source>
</evidence>
<dbReference type="EMBL" id="MU842886">
    <property type="protein sequence ID" value="KAK2027953.1"/>
    <property type="molecule type" value="Genomic_DNA"/>
</dbReference>
<name>A0AAD9HFK5_9PEZI</name>
<dbReference type="CDD" id="cd05382">
    <property type="entry name" value="CAP_GAPR1-like"/>
    <property type="match status" value="1"/>
</dbReference>
<dbReference type="InterPro" id="IPR034113">
    <property type="entry name" value="SCP_GAPR1-like"/>
</dbReference>
<dbReference type="InterPro" id="IPR001283">
    <property type="entry name" value="CRISP-related"/>
</dbReference>
<dbReference type="Gene3D" id="3.40.33.10">
    <property type="entry name" value="CAP"/>
    <property type="match status" value="1"/>
</dbReference>
<dbReference type="PRINTS" id="PR00838">
    <property type="entry name" value="V5ALLERGEN"/>
</dbReference>
<keyword evidence="4" id="KW-1185">Reference proteome</keyword>